<gene>
    <name evidence="3" type="ORF">AQJ66_12575</name>
</gene>
<evidence type="ECO:0000256" key="1">
    <source>
        <dbReference type="SAM" id="MobiDB-lite"/>
    </source>
</evidence>
<feature type="compositionally biased region" description="Gly residues" evidence="1">
    <location>
        <begin position="1123"/>
        <end position="1133"/>
    </location>
</feature>
<dbReference type="Proteomes" id="UP000053024">
    <property type="component" value="Unassembled WGS sequence"/>
</dbReference>
<keyword evidence="4" id="KW-1185">Reference proteome</keyword>
<organism evidence="3 4">
    <name type="scientific">Streptomyces bungoensis</name>
    <dbReference type="NCBI Taxonomy" id="285568"/>
    <lineage>
        <taxon>Bacteria</taxon>
        <taxon>Bacillati</taxon>
        <taxon>Actinomycetota</taxon>
        <taxon>Actinomycetes</taxon>
        <taxon>Kitasatosporales</taxon>
        <taxon>Streptomycetaceae</taxon>
        <taxon>Streptomyces</taxon>
    </lineage>
</organism>
<dbReference type="InterPro" id="IPR024983">
    <property type="entry name" value="CHAT_dom"/>
</dbReference>
<feature type="domain" description="CHAT" evidence="2">
    <location>
        <begin position="1318"/>
        <end position="1616"/>
    </location>
</feature>
<evidence type="ECO:0000313" key="3">
    <source>
        <dbReference type="EMBL" id="KUN85785.1"/>
    </source>
</evidence>
<dbReference type="RefSeq" id="WP_061920257.1">
    <property type="nucleotide sequence ID" value="NZ_KQ948855.1"/>
</dbReference>
<evidence type="ECO:0000259" key="2">
    <source>
        <dbReference type="Pfam" id="PF12770"/>
    </source>
</evidence>
<dbReference type="STRING" id="285568.AQJ66_12575"/>
<evidence type="ECO:0000313" key="4">
    <source>
        <dbReference type="Proteomes" id="UP000053024"/>
    </source>
</evidence>
<feature type="compositionally biased region" description="Gly residues" evidence="1">
    <location>
        <begin position="1078"/>
        <end position="1088"/>
    </location>
</feature>
<feature type="region of interest" description="Disordered" evidence="1">
    <location>
        <begin position="1046"/>
        <end position="1302"/>
    </location>
</feature>
<comment type="caution">
    <text evidence="3">The sequence shown here is derived from an EMBL/GenBank/DDBJ whole genome shotgun (WGS) entry which is preliminary data.</text>
</comment>
<feature type="compositionally biased region" description="Gly residues" evidence="1">
    <location>
        <begin position="1218"/>
        <end position="1229"/>
    </location>
</feature>
<protein>
    <recommendedName>
        <fullName evidence="2">CHAT domain-containing protein</fullName>
    </recommendedName>
</protein>
<reference evidence="3 4" key="1">
    <citation type="submission" date="2015-10" db="EMBL/GenBank/DDBJ databases">
        <title>Draft genome sequence of Streptomyces bungoensis DSM 41781, type strain for the species Streptomyces bungoensis.</title>
        <authorList>
            <person name="Ruckert C."/>
            <person name="Winkler A."/>
            <person name="Kalinowski J."/>
            <person name="Kampfer P."/>
            <person name="Glaeser S."/>
        </authorList>
    </citation>
    <scope>NUCLEOTIDE SEQUENCE [LARGE SCALE GENOMIC DNA]</scope>
    <source>
        <strain evidence="3 4">DSM 41781</strain>
    </source>
</reference>
<accession>A0A117RE46</accession>
<feature type="compositionally biased region" description="Low complexity" evidence="1">
    <location>
        <begin position="1056"/>
        <end position="1077"/>
    </location>
</feature>
<name>A0A117RE46_9ACTN</name>
<proteinExistence type="predicted"/>
<dbReference type="EMBL" id="LMWX01000018">
    <property type="protein sequence ID" value="KUN85785.1"/>
    <property type="molecule type" value="Genomic_DNA"/>
</dbReference>
<feature type="compositionally biased region" description="Gly residues" evidence="1">
    <location>
        <begin position="1170"/>
        <end position="1181"/>
    </location>
</feature>
<sequence length="1617" mass="171383">MTSSDLSAQPDRLLDELTAERDAVLDRLAQLSAGDPEAAELCGYAGELSHRLYLLRDDTGRDDELALAVEAFEHAFRSPGDDPLWASWRIRYGHLRGVQYEAGGGEQLLQLSWELLVEGERGLPGGDPDFAWEREFGRYVVALCAKLRSLAAPDSAELLQEALRRHADALRHAEPGSGEEADLRAGAGYLHLQRALRHGDADAAEESARHYRALLGTAPPGDLPQLHFSLGLATMVHGRARADREELEAARDAFGTALTELRRAGGPEPDWAFEAEANAVFIRTLVWATWHDLGQSLAAEVEVRGLLARPGAEERLLTQHLDMFGRLLYERAAARDDAEGRDRGIALLRRALDQWETEHDGDPAPTAMFLAVFQQARHHDDPDPARAQDVLRATGLILAAADDPHGLAQSARMLDGWARYTLADHGVLPRTDGHPEGLDTERLRQTLTAILDDFHAGRAYVDFGEEEFLRGMGRDMTGQHRRIQSFEQSLARLRALEPGSPGRAELATMMLGNLVLVDPEGAFVTAEHRQELMQAVLERAESDPAWRGRAHAVTGMARLHEEMSAGSGAGLDEVLAHFDRAEDGGGLGSAPNEYSLTLARFMAQTQRGQTGGAGDDMEAGAATWRRLRSDPAMPAHLRRMVDLQQAGFDAHSAVRRGDLADADRNIATLTEGHAALSDEDPSRIEILVLLENARMGRDNLARHLGVPPLPPLTGRPGTDELRRHARRLPRDHRAWVLGDMGMTRFVRAVEHRDGPGIAAAIGLLREAHELCEPGSDSRLRYANSLGIAHCALSELEIDRVRRRERLAKGITLLEGAFAEAGGPEHRLYADTGLALARAHRSRDDLHRRDRATARALGLKSLRGHAWAALLQSGTDHATVAAAQATGAALEVAGWCLKDDRPEEALQALDACRGLVLHAALTSVTVPDLLTATGNTALAAEWRSAGAEEPADPLSAVSAPLTVPSALRRRVLAALTGTDAPHQARLLDPPSPEEIAEALRTLTKDALVYLLPATEDTPGTALVVTSGATVHAIPLPTLTEEAAPLREYGPAEGPSRTTPAAAAPPGATPGDDGPAQGALSGGSLGGLNSGTGPSDGFPAARTRRQGQDEAVVTGRPSQAPAGESLGGPVSGGGRSWAAPGPSDGALGGRGGRQGEDEAVVTGRPSQAPAGGSLGGPVSGGGRSWAAPGPSDGALAGRGGRQGEDEAVVTGRPSQAPAGGSLGGPVSGGGRSWAAPGPSDGALGGRGGRQGEDGVPAERGGRPGGDAPAGRPGEDEAVGADRSTGADPDGTVFAGPGRDLGPVPGLRPAVPHSLRAQLDRLCGWAWYAAMRPLLEAFEMPAGRLPRLVLVPMGKLGLVPWHAAWQPGGPRGRQYALQAAEISYAASARLLCQVAARPAAEHTGAALIVGNPTGDLRHAGEEADAVQRAFYPEARYLGRRTTGPTDGPGTPGEVLRWLRETPYDGAVLHLACHASVAENARRSAYLALHDGPLAAEEITGAGGDRLGLVLLAACRSHVSGRGHNEAYSLATAFLTAGARSVVGSLWPVPDEATSVLMFLTHHFLRTHGEPPARALRRAQLWMLNPDRELPSEMPEFLAERARRIDPHDLSSWAGFTHLGR</sequence>
<dbReference type="Pfam" id="PF12770">
    <property type="entry name" value="CHAT"/>
    <property type="match status" value="1"/>
</dbReference>